<keyword evidence="3 5" id="KW-0653">Protein transport</keyword>
<evidence type="ECO:0000256" key="4">
    <source>
        <dbReference type="ARBA" id="ARBA00023136"/>
    </source>
</evidence>
<gene>
    <name evidence="7" type="ORF">DPMN_097459</name>
</gene>
<dbReference type="SUPFAM" id="SSF49447">
    <property type="entry name" value="Second domain of Mu2 adaptin subunit (ap50) of ap2 adaptor"/>
    <property type="match status" value="1"/>
</dbReference>
<dbReference type="PANTHER" id="PTHR10529">
    <property type="entry name" value="AP COMPLEX SUBUNIT MU"/>
    <property type="match status" value="1"/>
</dbReference>
<dbReference type="GO" id="GO:0012505">
    <property type="term" value="C:endomembrane system"/>
    <property type="evidence" value="ECO:0007669"/>
    <property type="project" value="UniProtKB-SubCell"/>
</dbReference>
<dbReference type="EMBL" id="JAIWYP010000003">
    <property type="protein sequence ID" value="KAH3854900.1"/>
    <property type="molecule type" value="Genomic_DNA"/>
</dbReference>
<dbReference type="AlphaFoldDB" id="A0A9D4LAB2"/>
<keyword evidence="8" id="KW-1185">Reference proteome</keyword>
<dbReference type="GO" id="GO:0006886">
    <property type="term" value="P:intracellular protein transport"/>
    <property type="evidence" value="ECO:0007669"/>
    <property type="project" value="UniProtKB-UniRule"/>
</dbReference>
<dbReference type="Gene3D" id="2.60.40.1170">
    <property type="entry name" value="Mu homology domain, subdomain B"/>
    <property type="match status" value="2"/>
</dbReference>
<comment type="subcellular location">
    <subcellularLocation>
        <location evidence="1">Endomembrane system</location>
    </subcellularLocation>
</comment>
<comment type="similarity">
    <text evidence="5">Belongs to the adaptor complexes medium subunit family.</text>
</comment>
<keyword evidence="2 5" id="KW-0813">Transport</keyword>
<keyword evidence="4" id="KW-0472">Membrane</keyword>
<feature type="domain" description="MHD" evidence="6">
    <location>
        <begin position="180"/>
        <end position="449"/>
    </location>
</feature>
<dbReference type="SUPFAM" id="SSF64356">
    <property type="entry name" value="SNARE-like"/>
    <property type="match status" value="1"/>
</dbReference>
<reference evidence="7" key="1">
    <citation type="journal article" date="2019" name="bioRxiv">
        <title>The Genome of the Zebra Mussel, Dreissena polymorpha: A Resource for Invasive Species Research.</title>
        <authorList>
            <person name="McCartney M.A."/>
            <person name="Auch B."/>
            <person name="Kono T."/>
            <person name="Mallez S."/>
            <person name="Zhang Y."/>
            <person name="Obille A."/>
            <person name="Becker A."/>
            <person name="Abrahante J.E."/>
            <person name="Garbe J."/>
            <person name="Badalamenti J.P."/>
            <person name="Herman A."/>
            <person name="Mangelson H."/>
            <person name="Liachko I."/>
            <person name="Sullivan S."/>
            <person name="Sone E.D."/>
            <person name="Koren S."/>
            <person name="Silverstein K.A.T."/>
            <person name="Beckman K.B."/>
            <person name="Gohl D.M."/>
        </authorList>
    </citation>
    <scope>NUCLEOTIDE SEQUENCE</scope>
    <source>
        <strain evidence="7">Duluth1</strain>
        <tissue evidence="7">Whole animal</tissue>
    </source>
</reference>
<dbReference type="InterPro" id="IPR050431">
    <property type="entry name" value="Adaptor_comp_med_subunit"/>
</dbReference>
<dbReference type="PROSITE" id="PS51072">
    <property type="entry name" value="MHD"/>
    <property type="match status" value="1"/>
</dbReference>
<dbReference type="Pfam" id="PF00928">
    <property type="entry name" value="Adap_comp_sub"/>
    <property type="match status" value="1"/>
</dbReference>
<organism evidence="7 8">
    <name type="scientific">Dreissena polymorpha</name>
    <name type="common">Zebra mussel</name>
    <name type="synonym">Mytilus polymorpha</name>
    <dbReference type="NCBI Taxonomy" id="45954"/>
    <lineage>
        <taxon>Eukaryota</taxon>
        <taxon>Metazoa</taxon>
        <taxon>Spiralia</taxon>
        <taxon>Lophotrochozoa</taxon>
        <taxon>Mollusca</taxon>
        <taxon>Bivalvia</taxon>
        <taxon>Autobranchia</taxon>
        <taxon>Heteroconchia</taxon>
        <taxon>Euheterodonta</taxon>
        <taxon>Imparidentia</taxon>
        <taxon>Neoheterodontei</taxon>
        <taxon>Myida</taxon>
        <taxon>Dreissenoidea</taxon>
        <taxon>Dreissenidae</taxon>
        <taxon>Dreissena</taxon>
    </lineage>
</organism>
<sequence>MMAVSKIFIVSPVHSIIVSQSYRNDTSATCIQDFVQKLKQVATLLPHFVSNGVHFYFIRRNDLYFVACSKTEMLPVMVIEILSRIYHICKDFCGVVSEASLQANILLVYELLQEIMNEGYMQLDVSSKIQPYIQSTAIIVHKEKSTVKDLTSRAFGIDQVTSQVSAANRPITQTARSSDGKGFYVDVVEKVVATIAADGAVSNMQVNGSIIVRNFLAESQQFKMVLNEDLVIAEPKAKGYGSNVQLDGCSFHECVNHEEFEAHRYLLFTPPVGEFTAMTYSSSGELCLTQPFTLRLFVAEREAGSRDVNVVLRLTSNYPPNIVASKVSVRVPVLSSIASISSKLSADNQASEFSKRESSIIWTLKNVPGKTECMADFRLNNQGSTMVTRRDLDPAILDFEISGYTCTGLAIRHLKARGKEKQKQQQQQQQQQQQFFVRCVTVSDSYLLRTF</sequence>
<protein>
    <recommendedName>
        <fullName evidence="6">MHD domain-containing protein</fullName>
    </recommendedName>
</protein>
<reference evidence="7" key="2">
    <citation type="submission" date="2020-11" db="EMBL/GenBank/DDBJ databases">
        <authorList>
            <person name="McCartney M.A."/>
            <person name="Auch B."/>
            <person name="Kono T."/>
            <person name="Mallez S."/>
            <person name="Becker A."/>
            <person name="Gohl D.M."/>
            <person name="Silverstein K.A.T."/>
            <person name="Koren S."/>
            <person name="Bechman K.B."/>
            <person name="Herman A."/>
            <person name="Abrahante J.E."/>
            <person name="Garbe J."/>
        </authorList>
    </citation>
    <scope>NUCLEOTIDE SEQUENCE</scope>
    <source>
        <strain evidence="7">Duluth1</strain>
        <tissue evidence="7">Whole animal</tissue>
    </source>
</reference>
<dbReference type="Gene3D" id="3.30.450.60">
    <property type="match status" value="1"/>
</dbReference>
<name>A0A9D4LAB2_DREPO</name>
<evidence type="ECO:0000259" key="6">
    <source>
        <dbReference type="PROSITE" id="PS51072"/>
    </source>
</evidence>
<evidence type="ECO:0000256" key="5">
    <source>
        <dbReference type="PIRNR" id="PIRNR005992"/>
    </source>
</evidence>
<dbReference type="GO" id="GO:0016192">
    <property type="term" value="P:vesicle-mediated transport"/>
    <property type="evidence" value="ECO:0007669"/>
    <property type="project" value="InterPro"/>
</dbReference>
<comment type="caution">
    <text evidence="7">The sequence shown here is derived from an EMBL/GenBank/DDBJ whole genome shotgun (WGS) entry which is preliminary data.</text>
</comment>
<dbReference type="GO" id="GO:0030131">
    <property type="term" value="C:clathrin adaptor complex"/>
    <property type="evidence" value="ECO:0007669"/>
    <property type="project" value="UniProtKB-UniRule"/>
</dbReference>
<evidence type="ECO:0000256" key="2">
    <source>
        <dbReference type="ARBA" id="ARBA00022448"/>
    </source>
</evidence>
<evidence type="ECO:0000313" key="7">
    <source>
        <dbReference type="EMBL" id="KAH3854900.1"/>
    </source>
</evidence>
<dbReference type="OrthoDB" id="10259133at2759"/>
<dbReference type="PIRSF" id="PIRSF005992">
    <property type="entry name" value="Clathrin_mu"/>
    <property type="match status" value="1"/>
</dbReference>
<evidence type="ECO:0000256" key="3">
    <source>
        <dbReference type="ARBA" id="ARBA00022927"/>
    </source>
</evidence>
<evidence type="ECO:0000256" key="1">
    <source>
        <dbReference type="ARBA" id="ARBA00004308"/>
    </source>
</evidence>
<dbReference type="Proteomes" id="UP000828390">
    <property type="component" value="Unassembled WGS sequence"/>
</dbReference>
<dbReference type="InterPro" id="IPR036168">
    <property type="entry name" value="AP2_Mu_C_sf"/>
</dbReference>
<evidence type="ECO:0000313" key="8">
    <source>
        <dbReference type="Proteomes" id="UP000828390"/>
    </source>
</evidence>
<accession>A0A9D4LAB2</accession>
<dbReference type="PRINTS" id="PR00314">
    <property type="entry name" value="CLATHRINADPT"/>
</dbReference>
<dbReference type="InterPro" id="IPR028565">
    <property type="entry name" value="MHD"/>
</dbReference>
<dbReference type="InterPro" id="IPR011012">
    <property type="entry name" value="Longin-like_dom_sf"/>
</dbReference>
<proteinExistence type="inferred from homology"/>
<dbReference type="InterPro" id="IPR001392">
    <property type="entry name" value="Clathrin_mu"/>
</dbReference>